<dbReference type="Proteomes" id="UP001301388">
    <property type="component" value="Unassembled WGS sequence"/>
</dbReference>
<reference evidence="1 2" key="1">
    <citation type="submission" date="2023-12" db="EMBL/GenBank/DDBJ databases">
        <title>Baltic Sea Cyanobacteria.</title>
        <authorList>
            <person name="Delbaje E."/>
            <person name="Fewer D.P."/>
            <person name="Shishido T.K."/>
        </authorList>
    </citation>
    <scope>NUCLEOTIDE SEQUENCE [LARGE SCALE GENOMIC DNA]</scope>
    <source>
        <strain evidence="1 2">UHCC 0370</strain>
    </source>
</reference>
<comment type="caution">
    <text evidence="1">The sequence shown here is derived from an EMBL/GenBank/DDBJ whole genome shotgun (WGS) entry which is preliminary data.</text>
</comment>
<proteinExistence type="predicted"/>
<keyword evidence="2" id="KW-1185">Reference proteome</keyword>
<evidence type="ECO:0000313" key="2">
    <source>
        <dbReference type="Proteomes" id="UP001301388"/>
    </source>
</evidence>
<organism evidence="1 2">
    <name type="scientific">Pseudanabaena galeata UHCC 0370</name>
    <dbReference type="NCBI Taxonomy" id="3110310"/>
    <lineage>
        <taxon>Bacteria</taxon>
        <taxon>Bacillati</taxon>
        <taxon>Cyanobacteriota</taxon>
        <taxon>Cyanophyceae</taxon>
        <taxon>Pseudanabaenales</taxon>
        <taxon>Pseudanabaenaceae</taxon>
        <taxon>Pseudanabaena</taxon>
    </lineage>
</organism>
<accession>A0ABU5TI94</accession>
<evidence type="ECO:0000313" key="1">
    <source>
        <dbReference type="EMBL" id="MEA5477974.1"/>
    </source>
</evidence>
<gene>
    <name evidence="1" type="ORF">VB774_10125</name>
</gene>
<protein>
    <submittedName>
        <fullName evidence="1">Transcription termination factor rho family protein</fullName>
    </submittedName>
</protein>
<sequence>MTNNIQLMHLWLHEITVPDPTDAPQFVLDVVSQALSVSGGKNWIPVIVKEVSKGEYVVVANSFIYAAAENAGLEKVWCVIVDNEENAEYLTKVLAREIVPKLDLANASYEQIQGALEYVSEKPNSALKGFKLLVAVNRIAEAPRQNWKSLDELTKLKCGITKGKKLDALKEVFTLNVKSVKEPVEVNAPKPIQSLDSLSLTELKAMAKDKKLKGYSKKTKAELVDLLS</sequence>
<dbReference type="RefSeq" id="WP_323261562.1">
    <property type="nucleotide sequence ID" value="NZ_JAYGIE010000048.1"/>
</dbReference>
<name>A0ABU5TI94_9CYAN</name>
<dbReference type="EMBL" id="JAYGIE010000048">
    <property type="protein sequence ID" value="MEA5477974.1"/>
    <property type="molecule type" value="Genomic_DNA"/>
</dbReference>